<accession>A0AAP9XLI1</accession>
<evidence type="ECO:0000313" key="2">
    <source>
        <dbReference type="Proteomes" id="UP000594500"/>
    </source>
</evidence>
<organism evidence="1 2">
    <name type="scientific">Raoultella terrigena</name>
    <name type="common">Klebsiella terrigena</name>
    <dbReference type="NCBI Taxonomy" id="577"/>
    <lineage>
        <taxon>Bacteria</taxon>
        <taxon>Pseudomonadati</taxon>
        <taxon>Pseudomonadota</taxon>
        <taxon>Gammaproteobacteria</taxon>
        <taxon>Enterobacterales</taxon>
        <taxon>Enterobacteriaceae</taxon>
        <taxon>Klebsiella/Raoultella group</taxon>
        <taxon>Raoultella</taxon>
    </lineage>
</organism>
<gene>
    <name evidence="1" type="ORF">IMO34_16950</name>
</gene>
<protein>
    <submittedName>
        <fullName evidence="1">Cupin</fullName>
    </submittedName>
</protein>
<dbReference type="Gene3D" id="2.60.120.10">
    <property type="entry name" value="Jelly Rolls"/>
    <property type="match status" value="2"/>
</dbReference>
<dbReference type="AlphaFoldDB" id="A0AAP9XLI1"/>
<dbReference type="InterPro" id="IPR014710">
    <property type="entry name" value="RmlC-like_jellyroll"/>
</dbReference>
<proteinExistence type="predicted"/>
<evidence type="ECO:0000313" key="1">
    <source>
        <dbReference type="EMBL" id="QPF07034.1"/>
    </source>
</evidence>
<dbReference type="EMBL" id="CP062916">
    <property type="protein sequence ID" value="QPF07034.1"/>
    <property type="molecule type" value="Genomic_DNA"/>
</dbReference>
<dbReference type="Proteomes" id="UP000594500">
    <property type="component" value="Chromosome"/>
</dbReference>
<dbReference type="RefSeq" id="WP_195709546.1">
    <property type="nucleotide sequence ID" value="NZ_CP062916.1"/>
</dbReference>
<name>A0AAP9XLI1_RAOTE</name>
<dbReference type="InterPro" id="IPR011051">
    <property type="entry name" value="RmlC_Cupin_sf"/>
</dbReference>
<dbReference type="SUPFAM" id="SSF51182">
    <property type="entry name" value="RmlC-like cupins"/>
    <property type="match status" value="1"/>
</dbReference>
<reference evidence="1 2" key="1">
    <citation type="submission" date="2020-10" db="EMBL/GenBank/DDBJ databases">
        <title>Resistance determinants and their genetic context in bacteria from a longitudinal study of pigs reared under conventional and antibiotic-free husbandry practices.</title>
        <authorList>
            <person name="Poulin-Laprade D."/>
            <person name="Brouard J.-S."/>
            <person name="Gagnon N."/>
            <person name="Turcotte A."/>
            <person name="Langlois A."/>
            <person name="Matte J.J."/>
            <person name="Carrillo C.D."/>
            <person name="Zaheer R."/>
            <person name="McAllister T."/>
            <person name="Topp E."/>
            <person name="Talbot G."/>
        </authorList>
    </citation>
    <scope>NUCLEOTIDE SEQUENCE [LARGE SCALE GENOMIC DNA]</scope>
    <source>
        <strain evidence="1 2">Res13-Abat-PEB01-P1-04-A</strain>
    </source>
</reference>
<sequence>MKNTVLTHEEARQRLVTPADMVSCSVAFIDCKLPGSHLKQNYSFIGPGVTQSSEQVINIPLPHGFNIGAAAMPKGVTNNLHLHFTAEVFLIHEGSWRFRWGANGENEATFSAPAILSIPTWIFRGFTNASDTDTNGWVFTVLGGDNTGGIIWHPSVMQAAKEYGLYLSRDNMLIDTEKGDTVPDESALMPEISQADIDALTHYTPQQMAEFALTGEQRQWSTQGLLDAAIPGHGAEIAPVIGFGISQDRSSRVKIIRPHGFSVEWLKLPAGGKIGRHRCEQVQVIMVFKGTLEVTFNQRGEEVVITAPERSVISIPENCWRQYRALDGLCEVTLTTRGDERKTLYWDEEIVAAAEQQGWVVDPDGYLAAAELLPLTARRVYPRVQRAYQNRLGE</sequence>